<reference evidence="2 3" key="1">
    <citation type="submission" date="2019-04" db="EMBL/GenBank/DDBJ databases">
        <authorList>
            <person name="Feng G."/>
            <person name="Zhang J."/>
            <person name="Zhu H."/>
        </authorList>
    </citation>
    <scope>NUCLEOTIDE SEQUENCE [LARGE SCALE GENOMIC DNA]</scope>
    <source>
        <strain evidence="2 3">JCM 31653</strain>
    </source>
</reference>
<dbReference type="EMBL" id="SRLC01000003">
    <property type="protein sequence ID" value="TGE20715.1"/>
    <property type="molecule type" value="Genomic_DNA"/>
</dbReference>
<comment type="caution">
    <text evidence="2">The sequence shown here is derived from an EMBL/GenBank/DDBJ whole genome shotgun (WGS) entry which is preliminary data.</text>
</comment>
<dbReference type="PANTHER" id="PTHR46211">
    <property type="entry name" value="GLYCEROPHOSPHORYL DIESTER PHOSPHODIESTERASE"/>
    <property type="match status" value="1"/>
</dbReference>
<dbReference type="GO" id="GO:0008081">
    <property type="term" value="F:phosphoric diester hydrolase activity"/>
    <property type="evidence" value="ECO:0007669"/>
    <property type="project" value="InterPro"/>
</dbReference>
<dbReference type="Proteomes" id="UP000297549">
    <property type="component" value="Unassembled WGS sequence"/>
</dbReference>
<dbReference type="PROSITE" id="PS51704">
    <property type="entry name" value="GP_PDE"/>
    <property type="match status" value="1"/>
</dbReference>
<sequence length="283" mass="31030">MPDPFFPRPQIHGHRGCRGLFPENTLPAFQHAVALGIDVLELDVVVSADGQVVVSHEPWFSATICRLPTGEKIPAEQEHYYNIYQLPYAQIRQFDCGLTRHPGFPRQQNVPACKPLLREVIQSVEAQAARLGRPPLCYSIEVKTEPGGDGVFHPAPASFVPLVLAVAEEEGVAARVTLLSFDLRVLRVARPLLPALSLCLLIEGEARPLAEYVTELGFVPEVLGPDYHLLTPALSQAAHDLGMQLVPWTVNDADLMRQLIGAGITGITTDYPDLMLAVVNDRL</sequence>
<dbReference type="OrthoDB" id="384721at2"/>
<organism evidence="2 3">
    <name type="scientific">Hymenobacter aquaticus</name>
    <dbReference type="NCBI Taxonomy" id="1867101"/>
    <lineage>
        <taxon>Bacteria</taxon>
        <taxon>Pseudomonadati</taxon>
        <taxon>Bacteroidota</taxon>
        <taxon>Cytophagia</taxon>
        <taxon>Cytophagales</taxon>
        <taxon>Hymenobacteraceae</taxon>
        <taxon>Hymenobacter</taxon>
    </lineage>
</organism>
<dbReference type="PANTHER" id="PTHR46211:SF14">
    <property type="entry name" value="GLYCEROPHOSPHODIESTER PHOSPHODIESTERASE"/>
    <property type="match status" value="1"/>
</dbReference>
<keyword evidence="3" id="KW-1185">Reference proteome</keyword>
<proteinExistence type="predicted"/>
<feature type="domain" description="GP-PDE" evidence="1">
    <location>
        <begin position="9"/>
        <end position="279"/>
    </location>
</feature>
<dbReference type="Gene3D" id="3.20.20.190">
    <property type="entry name" value="Phosphatidylinositol (PI) phosphodiesterase"/>
    <property type="match status" value="1"/>
</dbReference>
<evidence type="ECO:0000259" key="1">
    <source>
        <dbReference type="PROSITE" id="PS51704"/>
    </source>
</evidence>
<name>A0A4Z0PT98_9BACT</name>
<accession>A0A4Z0PT98</accession>
<protein>
    <submittedName>
        <fullName evidence="2">Glycerophosphodiester phosphodiesterase</fullName>
    </submittedName>
</protein>
<evidence type="ECO:0000313" key="2">
    <source>
        <dbReference type="EMBL" id="TGE20715.1"/>
    </source>
</evidence>
<dbReference type="SUPFAM" id="SSF51695">
    <property type="entry name" value="PLC-like phosphodiesterases"/>
    <property type="match status" value="1"/>
</dbReference>
<dbReference type="InterPro" id="IPR030395">
    <property type="entry name" value="GP_PDE_dom"/>
</dbReference>
<dbReference type="AlphaFoldDB" id="A0A4Z0PT98"/>
<dbReference type="RefSeq" id="WP_135465513.1">
    <property type="nucleotide sequence ID" value="NZ_SRLC01000003.1"/>
</dbReference>
<gene>
    <name evidence="2" type="ORF">E5K00_22280</name>
</gene>
<dbReference type="GO" id="GO:0006629">
    <property type="term" value="P:lipid metabolic process"/>
    <property type="evidence" value="ECO:0007669"/>
    <property type="project" value="InterPro"/>
</dbReference>
<dbReference type="InterPro" id="IPR017946">
    <property type="entry name" value="PLC-like_Pdiesterase_TIM-brl"/>
</dbReference>
<evidence type="ECO:0000313" key="3">
    <source>
        <dbReference type="Proteomes" id="UP000297549"/>
    </source>
</evidence>
<dbReference type="Pfam" id="PF03009">
    <property type="entry name" value="GDPD"/>
    <property type="match status" value="1"/>
</dbReference>